<dbReference type="RefSeq" id="WP_200351120.1">
    <property type="nucleotide sequence ID" value="NZ_JAENIK010000011.1"/>
</dbReference>
<accession>A0A934R670</accession>
<keyword evidence="2" id="KW-1185">Reference proteome</keyword>
<dbReference type="EMBL" id="JAENIK010000011">
    <property type="protein sequence ID" value="MBK1816165.1"/>
    <property type="molecule type" value="Genomic_DNA"/>
</dbReference>
<sequence length="506" mass="57318">MVCPPADGYSLVRRMPPPNLSEKLLASVSRDFFRPLTRPSAAIYIDCAERLADVAGEAGRIPHAEAIALIREILAAHPDIVLDDDEGASLRDARQRAGQIFNRLCDSSWIEDQQLGLHERWALVSPGLRPLLRLLRELAEDEIAELKTFADTVRGVCETLERPNILDPRLQEPDELRSTVTDCNTRLESAIIQLHGVEKLISLFDRRQRLSDSPAETLRLLYSEFSAGQHMVCYDALRRNGLLPRLQVLRSRIADRRDDPLVKERLAQGLAAHYHWDENEAYHRAEKALRDLEHRLAAIRHVADAIDARMASFNQLSQQRYRYQTELRGRRPEIVKAYCDAINAAHEGMRLASLRETEPDFVPLVPEVKFFFGNESLARTRRVKSPADLTFGNESDRAEETAEETLAALRERQRLALTPQRAARLVARLLPEKSSVLMTSDFTAADMDEMLDLLAIAAYEHAVTADGRRVRWSIEGPGKISGLTPERIPTDSHAGWNVERFQVRRG</sequence>
<proteinExistence type="predicted"/>
<gene>
    <name evidence="1" type="ORF">JIN84_11120</name>
</gene>
<dbReference type="InterPro" id="IPR043773">
    <property type="entry name" value="JetA"/>
</dbReference>
<evidence type="ECO:0000313" key="1">
    <source>
        <dbReference type="EMBL" id="MBK1816165.1"/>
    </source>
</evidence>
<protein>
    <submittedName>
        <fullName evidence="1">Uncharacterized protein</fullName>
    </submittedName>
</protein>
<dbReference type="Pfam" id="PF18982">
    <property type="entry name" value="JetA"/>
    <property type="match status" value="1"/>
</dbReference>
<reference evidence="1" key="1">
    <citation type="submission" date="2021-01" db="EMBL/GenBank/DDBJ databases">
        <title>Modified the classification status of verrucomicrobia.</title>
        <authorList>
            <person name="Feng X."/>
        </authorList>
    </citation>
    <scope>NUCLEOTIDE SEQUENCE</scope>
    <source>
        <strain evidence="1">JCM 18052</strain>
    </source>
</reference>
<organism evidence="1 2">
    <name type="scientific">Luteolibacter yonseiensis</name>
    <dbReference type="NCBI Taxonomy" id="1144680"/>
    <lineage>
        <taxon>Bacteria</taxon>
        <taxon>Pseudomonadati</taxon>
        <taxon>Verrucomicrobiota</taxon>
        <taxon>Verrucomicrobiia</taxon>
        <taxon>Verrucomicrobiales</taxon>
        <taxon>Verrucomicrobiaceae</taxon>
        <taxon>Luteolibacter</taxon>
    </lineage>
</organism>
<comment type="caution">
    <text evidence="1">The sequence shown here is derived from an EMBL/GenBank/DDBJ whole genome shotgun (WGS) entry which is preliminary data.</text>
</comment>
<dbReference type="Proteomes" id="UP000600139">
    <property type="component" value="Unassembled WGS sequence"/>
</dbReference>
<dbReference type="AlphaFoldDB" id="A0A934R670"/>
<evidence type="ECO:0000313" key="2">
    <source>
        <dbReference type="Proteomes" id="UP000600139"/>
    </source>
</evidence>
<name>A0A934R670_9BACT</name>